<gene>
    <name evidence="2" type="ordered locus">CTA_0409</name>
</gene>
<reference evidence="2 3" key="1">
    <citation type="journal article" date="2005" name="Infect. Immun.">
        <title>Comparative genomic analysis of Chlamydia trachomatis oculotropic and genitotropic strains.</title>
        <authorList>
            <person name="Carlson J.H."/>
            <person name="Porcella S.F."/>
            <person name="McClarty G."/>
            <person name="Caldwell H.D."/>
        </authorList>
    </citation>
    <scope>NUCLEOTIDE SEQUENCE [LARGE SCALE GENOMIC DNA]</scope>
    <source>
        <strain evidence="3">ATCC VR-571B / DSM 19440 / HAR-13</strain>
    </source>
</reference>
<dbReference type="InterPro" id="IPR036188">
    <property type="entry name" value="FAD/NAD-bd_sf"/>
</dbReference>
<dbReference type="Gene3D" id="3.30.9.10">
    <property type="entry name" value="D-Amino Acid Oxidase, subunit A, domain 2"/>
    <property type="match status" value="1"/>
</dbReference>
<dbReference type="Pfam" id="PF01266">
    <property type="entry name" value="DAO"/>
    <property type="match status" value="1"/>
</dbReference>
<dbReference type="GO" id="GO:0005737">
    <property type="term" value="C:cytoplasm"/>
    <property type="evidence" value="ECO:0007669"/>
    <property type="project" value="TreeGrafter"/>
</dbReference>
<dbReference type="SUPFAM" id="SSF51905">
    <property type="entry name" value="FAD/NAD(P)-binding domain"/>
    <property type="match status" value="1"/>
</dbReference>
<protein>
    <submittedName>
        <fullName evidence="2">D-amino acid oxidase family</fullName>
    </submittedName>
</protein>
<dbReference type="HOGENOM" id="CLU_056488_1_0_0"/>
<dbReference type="RefSeq" id="WP_011324710.1">
    <property type="nucleotide sequence ID" value="NC_007429.1"/>
</dbReference>
<evidence type="ECO:0000313" key="3">
    <source>
        <dbReference type="Proteomes" id="UP000002532"/>
    </source>
</evidence>
<keyword evidence="3" id="KW-1185">Reference proteome</keyword>
<dbReference type="KEGG" id="cta:CTA_0409"/>
<dbReference type="Gene3D" id="3.50.50.60">
    <property type="entry name" value="FAD/NAD(P)-binding domain"/>
    <property type="match status" value="1"/>
</dbReference>
<dbReference type="EMBL" id="CP000051">
    <property type="protein sequence ID" value="AAX50643.1"/>
    <property type="molecule type" value="Genomic_DNA"/>
</dbReference>
<name>A0A0H2X0Y0_CHLTA</name>
<evidence type="ECO:0000259" key="1">
    <source>
        <dbReference type="Pfam" id="PF01266"/>
    </source>
</evidence>
<feature type="domain" description="FAD dependent oxidoreductase" evidence="1">
    <location>
        <begin position="3"/>
        <end position="330"/>
    </location>
</feature>
<organism evidence="2 3">
    <name type="scientific">Chlamydia trachomatis serovar A (strain ATCC VR-571B / DSM 19440 / HAR-13)</name>
    <dbReference type="NCBI Taxonomy" id="315277"/>
    <lineage>
        <taxon>Bacteria</taxon>
        <taxon>Pseudomonadati</taxon>
        <taxon>Chlamydiota</taxon>
        <taxon>Chlamydiia</taxon>
        <taxon>Chlamydiales</taxon>
        <taxon>Chlamydiaceae</taxon>
        <taxon>Chlamydia/Chlamydophila group</taxon>
        <taxon>Chlamydia</taxon>
    </lineage>
</organism>
<dbReference type="PANTHER" id="PTHR13847:SF261">
    <property type="entry name" value="FAD-DEPENDENT OXIDOREDUCTASE FAMILY PROTEIN"/>
    <property type="match status" value="1"/>
</dbReference>
<evidence type="ECO:0000313" key="2">
    <source>
        <dbReference type="EMBL" id="AAX50643.1"/>
    </source>
</evidence>
<accession>A0A0H2X0Y0</accession>
<dbReference type="AlphaFoldDB" id="A0A0H2X0Y0"/>
<proteinExistence type="predicted"/>
<dbReference type="PANTHER" id="PTHR13847">
    <property type="entry name" value="SARCOSINE DEHYDROGENASE-RELATED"/>
    <property type="match status" value="1"/>
</dbReference>
<sequence>MHIAVLGAGYAGLSVTWHLLLYTQGRISVDLFDPTPIGSGASGLSSGLLHGFTGKKAIKPPLANLGITTTHSLITKVSLSIGEPIVTSNGILRPAASQEQATIFMQRAQEFPDETEWWDKARCEITVPGMVIADGLGALYIKHGVTIDNDKYISGLWNACASLGTQYYDELIDDISAIAEFYDHIIVTPGANADILPELKHLPLSKVKGQLVEIAWPAEIPMPPFSINGPKYMVADTTRNTCILGATFEHNQPDATPDAQVAYQEIMPPILALFPGLKDAQVLNYYAGMRSSSPTHLPMISRVQEKLWYLGGLGSKGLLYHGLLGDMLAQALLRDSTAYIAKEFLYTPEGAA</sequence>
<dbReference type="InterPro" id="IPR006076">
    <property type="entry name" value="FAD-dep_OxRdtase"/>
</dbReference>
<dbReference type="Proteomes" id="UP000002532">
    <property type="component" value="Chromosome"/>
</dbReference>